<keyword evidence="5" id="KW-0046">Antibiotic resistance</keyword>
<feature type="transmembrane region" description="Helical" evidence="6">
    <location>
        <begin position="69"/>
        <end position="92"/>
    </location>
</feature>
<dbReference type="OrthoDB" id="9778589at2"/>
<dbReference type="PROSITE" id="PS51012">
    <property type="entry name" value="ABC_TM2"/>
    <property type="match status" value="1"/>
</dbReference>
<keyword evidence="3 6" id="KW-1133">Transmembrane helix</keyword>
<dbReference type="AlphaFoldDB" id="A0A1H0HUT3"/>
<proteinExistence type="inferred from homology"/>
<dbReference type="PANTHER" id="PTHR43229">
    <property type="entry name" value="NODULATION PROTEIN J"/>
    <property type="match status" value="1"/>
</dbReference>
<evidence type="ECO:0000259" key="7">
    <source>
        <dbReference type="PROSITE" id="PS51012"/>
    </source>
</evidence>
<feature type="transmembrane region" description="Helical" evidence="6">
    <location>
        <begin position="193"/>
        <end position="214"/>
    </location>
</feature>
<keyword evidence="6" id="KW-0813">Transport</keyword>
<dbReference type="RefSeq" id="WP_090474166.1">
    <property type="nucleotide sequence ID" value="NZ_LT629710.1"/>
</dbReference>
<sequence length="265" mass="28033">MTGAATTRSGTLMVVEYRLRVARRFLTSSIFSSIVTPLLYLVALGVGLGSLVDAGNGTASLGGVDYVRFLAPALLTAAAVQTGVGEASFPVLGGFKWTQVFWGITSTPVTPGQVADAQVLFIGLRLALGSAIYYLVLLAFGVAGRPAGVLMIPIAVLTGLSCAVWVVALSAVLRKDGQAFNVVFRFGLVPMTLVSGSFFPISALPVAARPLAWISPLWHGNELARAAALGDWRWWPGLGHLALLVLLTGLGWWLARAKFERRLVV</sequence>
<evidence type="ECO:0000256" key="1">
    <source>
        <dbReference type="ARBA" id="ARBA00004141"/>
    </source>
</evidence>
<dbReference type="InterPro" id="IPR013525">
    <property type="entry name" value="ABC2_TM"/>
</dbReference>
<dbReference type="PIRSF" id="PIRSF006648">
    <property type="entry name" value="DrrB"/>
    <property type="match status" value="1"/>
</dbReference>
<dbReference type="GO" id="GO:0043190">
    <property type="term" value="C:ATP-binding cassette (ABC) transporter complex"/>
    <property type="evidence" value="ECO:0007669"/>
    <property type="project" value="InterPro"/>
</dbReference>
<dbReference type="InterPro" id="IPR051784">
    <property type="entry name" value="Nod_factor_ABC_transporter"/>
</dbReference>
<dbReference type="Pfam" id="PF01061">
    <property type="entry name" value="ABC2_membrane"/>
    <property type="match status" value="1"/>
</dbReference>
<evidence type="ECO:0000256" key="5">
    <source>
        <dbReference type="ARBA" id="ARBA00023251"/>
    </source>
</evidence>
<dbReference type="STRING" id="1090615.SAMN04515671_0226"/>
<evidence type="ECO:0000313" key="9">
    <source>
        <dbReference type="Proteomes" id="UP000198741"/>
    </source>
</evidence>
<reference evidence="8 9" key="1">
    <citation type="submission" date="2016-10" db="EMBL/GenBank/DDBJ databases">
        <authorList>
            <person name="de Groot N.N."/>
        </authorList>
    </citation>
    <scope>NUCLEOTIDE SEQUENCE [LARGE SCALE GENOMIC DNA]</scope>
    <source>
        <strain evidence="9">P4-7,KCTC 19426,CECT 7604</strain>
    </source>
</reference>
<comment type="similarity">
    <text evidence="6">Belongs to the ABC-2 integral membrane protein family.</text>
</comment>
<organism evidence="8 9">
    <name type="scientific">Nakamurella panacisegetis</name>
    <dbReference type="NCBI Taxonomy" id="1090615"/>
    <lineage>
        <taxon>Bacteria</taxon>
        <taxon>Bacillati</taxon>
        <taxon>Actinomycetota</taxon>
        <taxon>Actinomycetes</taxon>
        <taxon>Nakamurellales</taxon>
        <taxon>Nakamurellaceae</taxon>
        <taxon>Nakamurella</taxon>
    </lineage>
</organism>
<keyword evidence="2 6" id="KW-0812">Transmembrane</keyword>
<protein>
    <recommendedName>
        <fullName evidence="6">Transport permease protein</fullName>
    </recommendedName>
</protein>
<evidence type="ECO:0000256" key="4">
    <source>
        <dbReference type="ARBA" id="ARBA00023136"/>
    </source>
</evidence>
<name>A0A1H0HUT3_9ACTN</name>
<dbReference type="PANTHER" id="PTHR43229:SF2">
    <property type="entry name" value="NODULATION PROTEIN J"/>
    <property type="match status" value="1"/>
</dbReference>
<evidence type="ECO:0000256" key="3">
    <source>
        <dbReference type="ARBA" id="ARBA00022989"/>
    </source>
</evidence>
<keyword evidence="4 6" id="KW-0472">Membrane</keyword>
<evidence type="ECO:0000313" key="8">
    <source>
        <dbReference type="EMBL" id="SDO22985.1"/>
    </source>
</evidence>
<dbReference type="InterPro" id="IPR000412">
    <property type="entry name" value="ABC_2_transport"/>
</dbReference>
<feature type="transmembrane region" description="Helical" evidence="6">
    <location>
        <begin position="234"/>
        <end position="255"/>
    </location>
</feature>
<dbReference type="Proteomes" id="UP000198741">
    <property type="component" value="Chromosome I"/>
</dbReference>
<evidence type="ECO:0000256" key="6">
    <source>
        <dbReference type="RuleBase" id="RU361157"/>
    </source>
</evidence>
<comment type="subcellular location">
    <subcellularLocation>
        <location evidence="6">Cell membrane</location>
        <topology evidence="6">Multi-pass membrane protein</topology>
    </subcellularLocation>
    <subcellularLocation>
        <location evidence="1">Membrane</location>
        <topology evidence="1">Multi-pass membrane protein</topology>
    </subcellularLocation>
</comment>
<dbReference type="PRINTS" id="PR00164">
    <property type="entry name" value="ABC2TRNSPORT"/>
</dbReference>
<feature type="transmembrane region" description="Helical" evidence="6">
    <location>
        <begin position="126"/>
        <end position="144"/>
    </location>
</feature>
<feature type="transmembrane region" description="Helical" evidence="6">
    <location>
        <begin position="150"/>
        <end position="173"/>
    </location>
</feature>
<keyword evidence="6" id="KW-1003">Cell membrane</keyword>
<dbReference type="GO" id="GO:0046677">
    <property type="term" value="P:response to antibiotic"/>
    <property type="evidence" value="ECO:0007669"/>
    <property type="project" value="UniProtKB-KW"/>
</dbReference>
<accession>A0A1H0HUT3</accession>
<gene>
    <name evidence="8" type="ORF">SAMN04515671_0226</name>
</gene>
<keyword evidence="9" id="KW-1185">Reference proteome</keyword>
<dbReference type="InterPro" id="IPR047817">
    <property type="entry name" value="ABC2_TM_bact-type"/>
</dbReference>
<evidence type="ECO:0000256" key="2">
    <source>
        <dbReference type="ARBA" id="ARBA00022692"/>
    </source>
</evidence>
<feature type="transmembrane region" description="Helical" evidence="6">
    <location>
        <begin position="25"/>
        <end position="49"/>
    </location>
</feature>
<dbReference type="EMBL" id="LT629710">
    <property type="protein sequence ID" value="SDO22985.1"/>
    <property type="molecule type" value="Genomic_DNA"/>
</dbReference>
<dbReference type="GO" id="GO:0140359">
    <property type="term" value="F:ABC-type transporter activity"/>
    <property type="evidence" value="ECO:0007669"/>
    <property type="project" value="InterPro"/>
</dbReference>
<feature type="domain" description="ABC transmembrane type-2" evidence="7">
    <location>
        <begin position="28"/>
        <end position="262"/>
    </location>
</feature>